<dbReference type="Proteomes" id="UP000612456">
    <property type="component" value="Unassembled WGS sequence"/>
</dbReference>
<dbReference type="EMBL" id="BMHP01000002">
    <property type="protein sequence ID" value="GGD73532.1"/>
    <property type="molecule type" value="Genomic_DNA"/>
</dbReference>
<sequence length="58" mass="6613">MIVRKFRRFHGFFLTDAHDSDNCTVLFLTDAKPAREFPFTGIGHLLMLISGERGGENE</sequence>
<evidence type="ECO:0000313" key="2">
    <source>
        <dbReference type="Proteomes" id="UP000612456"/>
    </source>
</evidence>
<accession>A0A916Z2F9</accession>
<name>A0A916Z2F9_9BACL</name>
<reference evidence="1" key="1">
    <citation type="journal article" date="2014" name="Int. J. Syst. Evol. Microbiol.">
        <title>Complete genome sequence of Corynebacterium casei LMG S-19264T (=DSM 44701T), isolated from a smear-ripened cheese.</title>
        <authorList>
            <consortium name="US DOE Joint Genome Institute (JGI-PGF)"/>
            <person name="Walter F."/>
            <person name="Albersmeier A."/>
            <person name="Kalinowski J."/>
            <person name="Ruckert C."/>
        </authorList>
    </citation>
    <scope>NUCLEOTIDE SEQUENCE</scope>
    <source>
        <strain evidence="1">CGMCC 1.15178</strain>
    </source>
</reference>
<dbReference type="AlphaFoldDB" id="A0A916Z2F9"/>
<protein>
    <submittedName>
        <fullName evidence="1">Uncharacterized protein</fullName>
    </submittedName>
</protein>
<reference evidence="1" key="2">
    <citation type="submission" date="2020-09" db="EMBL/GenBank/DDBJ databases">
        <authorList>
            <person name="Sun Q."/>
            <person name="Zhou Y."/>
        </authorList>
    </citation>
    <scope>NUCLEOTIDE SEQUENCE</scope>
    <source>
        <strain evidence="1">CGMCC 1.15178</strain>
    </source>
</reference>
<keyword evidence="2" id="KW-1185">Reference proteome</keyword>
<proteinExistence type="predicted"/>
<organism evidence="1 2">
    <name type="scientific">Paenibacillus nasutitermitis</name>
    <dbReference type="NCBI Taxonomy" id="1652958"/>
    <lineage>
        <taxon>Bacteria</taxon>
        <taxon>Bacillati</taxon>
        <taxon>Bacillota</taxon>
        <taxon>Bacilli</taxon>
        <taxon>Bacillales</taxon>
        <taxon>Paenibacillaceae</taxon>
        <taxon>Paenibacillus</taxon>
    </lineage>
</organism>
<comment type="caution">
    <text evidence="1">The sequence shown here is derived from an EMBL/GenBank/DDBJ whole genome shotgun (WGS) entry which is preliminary data.</text>
</comment>
<gene>
    <name evidence="1" type="ORF">GCM10010911_34270</name>
</gene>
<evidence type="ECO:0000313" key="1">
    <source>
        <dbReference type="EMBL" id="GGD73532.1"/>
    </source>
</evidence>